<dbReference type="Proteomes" id="UP000638981">
    <property type="component" value="Unassembled WGS sequence"/>
</dbReference>
<dbReference type="InterPro" id="IPR029056">
    <property type="entry name" value="Ribokinase-like"/>
</dbReference>
<organism evidence="4 5">
    <name type="scientific">Neogemmobacter tilapiae</name>
    <dbReference type="NCBI Taxonomy" id="875041"/>
    <lineage>
        <taxon>Bacteria</taxon>
        <taxon>Pseudomonadati</taxon>
        <taxon>Pseudomonadota</taxon>
        <taxon>Alphaproteobacteria</taxon>
        <taxon>Rhodobacterales</taxon>
        <taxon>Paracoccaceae</taxon>
        <taxon>Neogemmobacter</taxon>
    </lineage>
</organism>
<dbReference type="PROSITE" id="PS00583">
    <property type="entry name" value="PFKB_KINASES_1"/>
    <property type="match status" value="1"/>
</dbReference>
<accession>A0A918TGQ9</accession>
<dbReference type="InterPro" id="IPR002173">
    <property type="entry name" value="Carboh/pur_kinase_PfkB_CS"/>
</dbReference>
<dbReference type="SUPFAM" id="SSF53613">
    <property type="entry name" value="Ribokinase-like"/>
    <property type="match status" value="1"/>
</dbReference>
<protein>
    <submittedName>
        <fullName evidence="4">Kinase</fullName>
    </submittedName>
</protein>
<dbReference type="RefSeq" id="WP_189409777.1">
    <property type="nucleotide sequence ID" value="NZ_BMYJ01000001.1"/>
</dbReference>
<reference evidence="4" key="2">
    <citation type="submission" date="2020-09" db="EMBL/GenBank/DDBJ databases">
        <authorList>
            <person name="Sun Q."/>
            <person name="Kim S."/>
        </authorList>
    </citation>
    <scope>NUCLEOTIDE SEQUENCE</scope>
    <source>
        <strain evidence="4">KCTC 23310</strain>
    </source>
</reference>
<sequence length="298" mass="30632">MTQTPDILCIGSVLWDIIGRSPTAMRLGSDVPGRITRLPGGVAMNIAATLARFGLAPAILTAIGRDAEGAELLAACARLGLVTDHAYLSEDLPTDRYMAIEGANGLIAAIADAHSLEAAGDKILRPLADGRLGTAENPWTGLIALDGNLTQSLLADIAASPLFAKADLRVAPASPGKAERLLPLLKHPSATLYVNLEEAGLIAHHPFATAPEAALGLLARGAARVLVTNGGKTCAEGTQGEGVIEDRPPPVLVTRITGAGDTFMAAHIVAERRGENRQNALAAALQAAATYVSGEIGS</sequence>
<keyword evidence="5" id="KW-1185">Reference proteome</keyword>
<dbReference type="PANTHER" id="PTHR10584">
    <property type="entry name" value="SUGAR KINASE"/>
    <property type="match status" value="1"/>
</dbReference>
<evidence type="ECO:0000313" key="4">
    <source>
        <dbReference type="EMBL" id="GHC45378.1"/>
    </source>
</evidence>
<keyword evidence="1" id="KW-0808">Transferase</keyword>
<dbReference type="Pfam" id="PF00294">
    <property type="entry name" value="PfkB"/>
    <property type="match status" value="1"/>
</dbReference>
<dbReference type="AlphaFoldDB" id="A0A918TGQ9"/>
<evidence type="ECO:0000256" key="2">
    <source>
        <dbReference type="ARBA" id="ARBA00022777"/>
    </source>
</evidence>
<feature type="domain" description="Carbohydrate kinase PfkB" evidence="3">
    <location>
        <begin position="6"/>
        <end position="293"/>
    </location>
</feature>
<dbReference type="GO" id="GO:0016301">
    <property type="term" value="F:kinase activity"/>
    <property type="evidence" value="ECO:0007669"/>
    <property type="project" value="UniProtKB-KW"/>
</dbReference>
<reference evidence="4" key="1">
    <citation type="journal article" date="2014" name="Int. J. Syst. Evol. Microbiol.">
        <title>Complete genome sequence of Corynebacterium casei LMG S-19264T (=DSM 44701T), isolated from a smear-ripened cheese.</title>
        <authorList>
            <consortium name="US DOE Joint Genome Institute (JGI-PGF)"/>
            <person name="Walter F."/>
            <person name="Albersmeier A."/>
            <person name="Kalinowski J."/>
            <person name="Ruckert C."/>
        </authorList>
    </citation>
    <scope>NUCLEOTIDE SEQUENCE</scope>
    <source>
        <strain evidence="4">KCTC 23310</strain>
    </source>
</reference>
<name>A0A918TGQ9_9RHOB</name>
<keyword evidence="2 4" id="KW-0418">Kinase</keyword>
<evidence type="ECO:0000256" key="1">
    <source>
        <dbReference type="ARBA" id="ARBA00022679"/>
    </source>
</evidence>
<gene>
    <name evidence="4" type="ORF">GCM10007315_03460</name>
</gene>
<dbReference type="Gene3D" id="3.40.1190.20">
    <property type="match status" value="1"/>
</dbReference>
<evidence type="ECO:0000259" key="3">
    <source>
        <dbReference type="Pfam" id="PF00294"/>
    </source>
</evidence>
<dbReference type="EMBL" id="BMYJ01000001">
    <property type="protein sequence ID" value="GHC45378.1"/>
    <property type="molecule type" value="Genomic_DNA"/>
</dbReference>
<dbReference type="PANTHER" id="PTHR10584:SF166">
    <property type="entry name" value="RIBOKINASE"/>
    <property type="match status" value="1"/>
</dbReference>
<evidence type="ECO:0000313" key="5">
    <source>
        <dbReference type="Proteomes" id="UP000638981"/>
    </source>
</evidence>
<proteinExistence type="predicted"/>
<comment type="caution">
    <text evidence="4">The sequence shown here is derived from an EMBL/GenBank/DDBJ whole genome shotgun (WGS) entry which is preliminary data.</text>
</comment>
<dbReference type="InterPro" id="IPR011611">
    <property type="entry name" value="PfkB_dom"/>
</dbReference>